<sequence>MAALPNLWHHRRVADSAAKACWICYKPSSSVLITPDSKDYFYICPGHLQDRNFSVPDATEATAAAAAAEEKRKKEELEKEIAKVKAEYEERQKKRKEKSKKKDSKKSDGKNSKAEEEEEKKDEKERDEKIKELSEEEKQKSSTEGPRIFTLQKNFYRMRVDRIRNAEMARKNAERLKNPSSFPSVPPNDL</sequence>
<dbReference type="PANTHER" id="PTHR28218:SF1">
    <property type="entry name" value="VPS4-ASSOCIATED PROTEIN 1"/>
    <property type="match status" value="1"/>
</dbReference>
<organism evidence="2">
    <name type="scientific">Eremomyces bilateralis CBS 781.70</name>
    <dbReference type="NCBI Taxonomy" id="1392243"/>
    <lineage>
        <taxon>Eukaryota</taxon>
        <taxon>Fungi</taxon>
        <taxon>Dikarya</taxon>
        <taxon>Ascomycota</taxon>
        <taxon>Pezizomycotina</taxon>
        <taxon>Dothideomycetes</taxon>
        <taxon>Dothideomycetes incertae sedis</taxon>
        <taxon>Eremomycetales</taxon>
        <taxon>Eremomycetaceae</taxon>
        <taxon>Eremomyces</taxon>
    </lineage>
</organism>
<evidence type="ECO:0000313" key="2">
    <source>
        <dbReference type="EMBL" id="KAF1810224.1"/>
    </source>
</evidence>
<dbReference type="InterPro" id="IPR013640">
    <property type="entry name" value="Vfa1"/>
</dbReference>
<feature type="region of interest" description="Disordered" evidence="1">
    <location>
        <begin position="87"/>
        <end position="153"/>
    </location>
</feature>
<feature type="compositionally biased region" description="Basic and acidic residues" evidence="1">
    <location>
        <begin position="121"/>
        <end position="141"/>
    </location>
</feature>
<dbReference type="PANTHER" id="PTHR28218">
    <property type="entry name" value="VPS4-ASSOCIATED PROTEIN 1"/>
    <property type="match status" value="1"/>
</dbReference>
<proteinExistence type="predicted"/>
<dbReference type="OrthoDB" id="2158714at2759"/>
<dbReference type="GeneID" id="54422548"/>
<reference evidence="4" key="2">
    <citation type="submission" date="2020-04" db="EMBL/GenBank/DDBJ databases">
        <authorList>
            <consortium name="NCBI Genome Project"/>
        </authorList>
    </citation>
    <scope>NUCLEOTIDE SEQUENCE</scope>
    <source>
        <strain evidence="4">CBS 781.70</strain>
    </source>
</reference>
<evidence type="ECO:0000256" key="1">
    <source>
        <dbReference type="SAM" id="MobiDB-lite"/>
    </source>
</evidence>
<dbReference type="Pfam" id="PF08432">
    <property type="entry name" value="Vfa1"/>
    <property type="match status" value="1"/>
</dbReference>
<reference evidence="2 4" key="1">
    <citation type="submission" date="2020-01" db="EMBL/GenBank/DDBJ databases">
        <authorList>
            <consortium name="DOE Joint Genome Institute"/>
            <person name="Haridas S."/>
            <person name="Albert R."/>
            <person name="Binder M."/>
            <person name="Bloem J."/>
            <person name="Labutti K."/>
            <person name="Salamov A."/>
            <person name="Andreopoulos B."/>
            <person name="Baker S.E."/>
            <person name="Barry K."/>
            <person name="Bills G."/>
            <person name="Bluhm B.H."/>
            <person name="Cannon C."/>
            <person name="Castanera R."/>
            <person name="Culley D.E."/>
            <person name="Daum C."/>
            <person name="Ezra D."/>
            <person name="Gonzalez J.B."/>
            <person name="Henrissat B."/>
            <person name="Kuo A."/>
            <person name="Liang C."/>
            <person name="Lipzen A."/>
            <person name="Lutzoni F."/>
            <person name="Magnuson J."/>
            <person name="Mondo S."/>
            <person name="Nolan M."/>
            <person name="Ohm R."/>
            <person name="Pangilinan J."/>
            <person name="Park H.-J."/>
            <person name="Ramirez L."/>
            <person name="Alfaro M."/>
            <person name="Sun H."/>
            <person name="Tritt A."/>
            <person name="Yoshinaga Y."/>
            <person name="Zwiers L.-H."/>
            <person name="Turgeon B.G."/>
            <person name="Goodwin S.B."/>
            <person name="Spatafora J.W."/>
            <person name="Crous P.W."/>
            <person name="Grigoriev I.V."/>
        </authorList>
    </citation>
    <scope>NUCLEOTIDE SEQUENCE</scope>
    <source>
        <strain evidence="2 4">CBS 781.70</strain>
    </source>
</reference>
<evidence type="ECO:0000313" key="3">
    <source>
        <dbReference type="Proteomes" id="UP000504638"/>
    </source>
</evidence>
<accession>A0A6G1FWS8</accession>
<dbReference type="AlphaFoldDB" id="A0A6G1FWS8"/>
<dbReference type="RefSeq" id="XP_033531855.1">
    <property type="nucleotide sequence ID" value="XM_033681978.1"/>
</dbReference>
<gene>
    <name evidence="2 4" type="ORF">P152DRAFT_484028</name>
</gene>
<name>A0A6G1FWS8_9PEZI</name>
<feature type="compositionally biased region" description="Basic residues" evidence="1">
    <location>
        <begin position="93"/>
        <end position="104"/>
    </location>
</feature>
<protein>
    <submittedName>
        <fullName evidence="2 4">DUF1742-domain-containing protein</fullName>
    </submittedName>
</protein>
<dbReference type="Proteomes" id="UP000504638">
    <property type="component" value="Unplaced"/>
</dbReference>
<dbReference type="EMBL" id="ML975167">
    <property type="protein sequence ID" value="KAF1810224.1"/>
    <property type="molecule type" value="Genomic_DNA"/>
</dbReference>
<evidence type="ECO:0000313" key="4">
    <source>
        <dbReference type="RefSeq" id="XP_033531855.1"/>
    </source>
</evidence>
<dbReference type="GO" id="GO:0005768">
    <property type="term" value="C:endosome"/>
    <property type="evidence" value="ECO:0007669"/>
    <property type="project" value="TreeGrafter"/>
</dbReference>
<keyword evidence="3" id="KW-1185">Reference proteome</keyword>
<feature type="compositionally biased region" description="Basic and acidic residues" evidence="1">
    <location>
        <begin position="105"/>
        <end position="114"/>
    </location>
</feature>
<dbReference type="GO" id="GO:0007034">
    <property type="term" value="P:vacuolar transport"/>
    <property type="evidence" value="ECO:0007669"/>
    <property type="project" value="TreeGrafter"/>
</dbReference>
<reference evidence="4" key="3">
    <citation type="submission" date="2025-04" db="UniProtKB">
        <authorList>
            <consortium name="RefSeq"/>
        </authorList>
    </citation>
    <scope>IDENTIFICATION</scope>
    <source>
        <strain evidence="4">CBS 781.70</strain>
    </source>
</reference>
<feature type="region of interest" description="Disordered" evidence="1">
    <location>
        <begin position="169"/>
        <end position="190"/>
    </location>
</feature>